<dbReference type="AlphaFoldDB" id="A0AA88X3T5"/>
<dbReference type="InterPro" id="IPR029472">
    <property type="entry name" value="Copia-like_N"/>
</dbReference>
<gene>
    <name evidence="2" type="ORF">RJ639_027371</name>
</gene>
<dbReference type="Pfam" id="PF14244">
    <property type="entry name" value="Retrotran_gag_3"/>
    <property type="match status" value="1"/>
</dbReference>
<feature type="domain" description="Retrotransposon Copia-like N-terminal" evidence="1">
    <location>
        <begin position="3"/>
        <end position="44"/>
    </location>
</feature>
<accession>A0AA88X3T5</accession>
<dbReference type="EMBL" id="JAVXUP010000089">
    <property type="protein sequence ID" value="KAK3038784.1"/>
    <property type="molecule type" value="Genomic_DNA"/>
</dbReference>
<comment type="caution">
    <text evidence="2">The sequence shown here is derived from an EMBL/GenBank/DDBJ whole genome shotgun (WGS) entry which is preliminary data.</text>
</comment>
<evidence type="ECO:0000313" key="2">
    <source>
        <dbReference type="EMBL" id="KAK3038784.1"/>
    </source>
</evidence>
<organism evidence="2 3">
    <name type="scientific">Escallonia herrerae</name>
    <dbReference type="NCBI Taxonomy" id="1293975"/>
    <lineage>
        <taxon>Eukaryota</taxon>
        <taxon>Viridiplantae</taxon>
        <taxon>Streptophyta</taxon>
        <taxon>Embryophyta</taxon>
        <taxon>Tracheophyta</taxon>
        <taxon>Spermatophyta</taxon>
        <taxon>Magnoliopsida</taxon>
        <taxon>eudicotyledons</taxon>
        <taxon>Gunneridae</taxon>
        <taxon>Pentapetalae</taxon>
        <taxon>asterids</taxon>
        <taxon>campanulids</taxon>
        <taxon>Escalloniales</taxon>
        <taxon>Escalloniaceae</taxon>
        <taxon>Escallonia</taxon>
    </lineage>
</organism>
<name>A0AA88X3T5_9ASTE</name>
<dbReference type="PANTHER" id="PTHR37610:SF100">
    <property type="entry name" value="COPIA-LIKE POLYPROTEIN_RETROTRANSPOSON"/>
    <property type="match status" value="1"/>
</dbReference>
<keyword evidence="3" id="KW-1185">Reference proteome</keyword>
<proteinExistence type="predicted"/>
<dbReference type="Proteomes" id="UP001188597">
    <property type="component" value="Unassembled WGS sequence"/>
</dbReference>
<reference evidence="2" key="1">
    <citation type="submission" date="2022-12" db="EMBL/GenBank/DDBJ databases">
        <title>Draft genome assemblies for two species of Escallonia (Escalloniales).</title>
        <authorList>
            <person name="Chanderbali A."/>
            <person name="Dervinis C."/>
            <person name="Anghel I."/>
            <person name="Soltis D."/>
            <person name="Soltis P."/>
            <person name="Zapata F."/>
        </authorList>
    </citation>
    <scope>NUCLEOTIDE SEQUENCE</scope>
    <source>
        <strain evidence="2">UCBG64.0493</strain>
        <tissue evidence="2">Leaf</tissue>
    </source>
</reference>
<sequence>MYGTLLVTQLLNGDNYLTRSRAVIMPLKAKNKLGFIDKIIKEPAADSAELSSWTRCNSMATSWHIHSTIPATANSILWTCIASEVWIDLHDRFSQQNTPRIFEIRRAISNNTQNTDSVSTYYTTLKAYRDELSSYRTPPTCTCGAMKTHNDLLDSDALMDFLQGLNESYASFSGSPPIYG</sequence>
<evidence type="ECO:0000313" key="3">
    <source>
        <dbReference type="Proteomes" id="UP001188597"/>
    </source>
</evidence>
<dbReference type="PANTHER" id="PTHR37610">
    <property type="entry name" value="CCHC-TYPE DOMAIN-CONTAINING PROTEIN"/>
    <property type="match status" value="1"/>
</dbReference>
<evidence type="ECO:0000259" key="1">
    <source>
        <dbReference type="Pfam" id="PF14244"/>
    </source>
</evidence>
<protein>
    <recommendedName>
        <fullName evidence="1">Retrotransposon Copia-like N-terminal domain-containing protein</fullName>
    </recommendedName>
</protein>